<feature type="domain" description="TRAPPC10/Trs130 N-terminal" evidence="1">
    <location>
        <begin position="27"/>
        <end position="99"/>
    </location>
</feature>
<dbReference type="GO" id="GO:1990071">
    <property type="term" value="C:TRAPPII protein complex"/>
    <property type="evidence" value="ECO:0007669"/>
    <property type="project" value="InterPro"/>
</dbReference>
<name>A0A8C9G398_PAVCR</name>
<reference evidence="2" key="1">
    <citation type="submission" date="2025-08" db="UniProtKB">
        <authorList>
            <consortium name="Ensembl"/>
        </authorList>
    </citation>
    <scope>IDENTIFICATION</scope>
</reference>
<protein>
    <recommendedName>
        <fullName evidence="1">TRAPPC10/Trs130 N-terminal domain-containing protein</fullName>
    </recommendedName>
</protein>
<organism evidence="2 3">
    <name type="scientific">Pavo cristatus</name>
    <name type="common">Indian peafowl</name>
    <name type="synonym">Blue peafowl</name>
    <dbReference type="NCBI Taxonomy" id="9049"/>
    <lineage>
        <taxon>Eukaryota</taxon>
        <taxon>Metazoa</taxon>
        <taxon>Chordata</taxon>
        <taxon>Craniata</taxon>
        <taxon>Vertebrata</taxon>
        <taxon>Euteleostomi</taxon>
        <taxon>Archelosauria</taxon>
        <taxon>Archosauria</taxon>
        <taxon>Dinosauria</taxon>
        <taxon>Saurischia</taxon>
        <taxon>Theropoda</taxon>
        <taxon>Coelurosauria</taxon>
        <taxon>Aves</taxon>
        <taxon>Neognathae</taxon>
        <taxon>Galloanserae</taxon>
        <taxon>Galliformes</taxon>
        <taxon>Phasianidae</taxon>
        <taxon>Phasianinae</taxon>
        <taxon>Pavo</taxon>
    </lineage>
</organism>
<keyword evidence="3" id="KW-1185">Reference proteome</keyword>
<dbReference type="InterPro" id="IPR056913">
    <property type="entry name" value="TRAPPC10/Trs130_N"/>
</dbReference>
<sequence length="271" mass="31714">ENLTLNLFPPCIIPAVEGNEQNFKTDICAGDQNLFTSLYPTLSQQLPREPMEWRRSYGRAPKMIHLESNFVQFKEELLPKEGNKALLTFPFLHIYWTECCLNFIHCEPVRCALYYSCAFICDIFIFYLSQNNFYQSFCRCVVLSDPLKDSSRSQESWNAFLTKLRTLLLMSFTKNLGKFEDDMRTLREKRTEPGWSFCEYFMVQEELAFVFEMLQQFEDALVQYDELDALFSQYVVNFGAGGKCLKTVNIILIHLCAVLQQKTMMPWVPCV</sequence>
<dbReference type="InterPro" id="IPR045126">
    <property type="entry name" value="TRAPPC10/Trs130"/>
</dbReference>
<evidence type="ECO:0000313" key="3">
    <source>
        <dbReference type="Proteomes" id="UP000694428"/>
    </source>
</evidence>
<dbReference type="AlphaFoldDB" id="A0A8C9G398"/>
<dbReference type="Proteomes" id="UP000694428">
    <property type="component" value="Unplaced"/>
</dbReference>
<dbReference type="GO" id="GO:0006891">
    <property type="term" value="P:intra-Golgi vesicle-mediated transport"/>
    <property type="evidence" value="ECO:0007669"/>
    <property type="project" value="TreeGrafter"/>
</dbReference>
<dbReference type="Pfam" id="PF23036">
    <property type="entry name" value="TRAPPC10_1st"/>
    <property type="match status" value="2"/>
</dbReference>
<reference evidence="2" key="2">
    <citation type="submission" date="2025-09" db="UniProtKB">
        <authorList>
            <consortium name="Ensembl"/>
        </authorList>
    </citation>
    <scope>IDENTIFICATION</scope>
</reference>
<dbReference type="PANTHER" id="PTHR13251:SF3">
    <property type="entry name" value="TRAFFICKING PROTEIN PARTICLE COMPLEX SUBUNIT 10"/>
    <property type="match status" value="1"/>
</dbReference>
<accession>A0A8C9G398</accession>
<dbReference type="GO" id="GO:0005829">
    <property type="term" value="C:cytosol"/>
    <property type="evidence" value="ECO:0007669"/>
    <property type="project" value="GOC"/>
</dbReference>
<proteinExistence type="predicted"/>
<evidence type="ECO:0000259" key="1">
    <source>
        <dbReference type="Pfam" id="PF23036"/>
    </source>
</evidence>
<feature type="domain" description="TRAPPC10/Trs130 N-terminal" evidence="1">
    <location>
        <begin position="139"/>
        <end position="243"/>
    </location>
</feature>
<dbReference type="Ensembl" id="ENSPSTT00000025740.1">
    <property type="protein sequence ID" value="ENSPSTP00000024462.1"/>
    <property type="gene ID" value="ENSPSTG00000018050.1"/>
</dbReference>
<dbReference type="PANTHER" id="PTHR13251">
    <property type="entry name" value="EPILEPSY HOLOPROSENCEPHALY CANDIDATE 1/TMEM1"/>
    <property type="match status" value="1"/>
</dbReference>
<evidence type="ECO:0000313" key="2">
    <source>
        <dbReference type="Ensembl" id="ENSPSTP00000024462.1"/>
    </source>
</evidence>
<dbReference type="GO" id="GO:0034498">
    <property type="term" value="P:early endosome to Golgi transport"/>
    <property type="evidence" value="ECO:0007669"/>
    <property type="project" value="TreeGrafter"/>
</dbReference>